<comment type="catalytic activity">
    <reaction evidence="1">
        <text>ATP + protein L-histidine = ADP + protein N-phospho-L-histidine.</text>
        <dbReference type="EC" id="2.7.13.3"/>
    </reaction>
</comment>
<organism evidence="8 9">
    <name type="scientific">Dyadobacter arcticus</name>
    <dbReference type="NCBI Taxonomy" id="1078754"/>
    <lineage>
        <taxon>Bacteria</taxon>
        <taxon>Pseudomonadati</taxon>
        <taxon>Bacteroidota</taxon>
        <taxon>Cytophagia</taxon>
        <taxon>Cytophagales</taxon>
        <taxon>Spirosomataceae</taxon>
        <taxon>Dyadobacter</taxon>
    </lineage>
</organism>
<evidence type="ECO:0000256" key="3">
    <source>
        <dbReference type="ARBA" id="ARBA00022553"/>
    </source>
</evidence>
<dbReference type="Gene3D" id="3.30.565.10">
    <property type="entry name" value="Histidine kinase-like ATPase, C-terminal domain"/>
    <property type="match status" value="1"/>
</dbReference>
<gene>
    <name evidence="8" type="ORF">FHS68_003394</name>
</gene>
<dbReference type="EC" id="2.7.13.3" evidence="2"/>
<dbReference type="SMART" id="SM00387">
    <property type="entry name" value="HATPase_c"/>
    <property type="match status" value="1"/>
</dbReference>
<dbReference type="InterPro" id="IPR036890">
    <property type="entry name" value="HATPase_C_sf"/>
</dbReference>
<dbReference type="SUPFAM" id="SSF47384">
    <property type="entry name" value="Homodimeric domain of signal transducing histidine kinase"/>
    <property type="match status" value="1"/>
</dbReference>
<dbReference type="Gene3D" id="1.10.287.130">
    <property type="match status" value="1"/>
</dbReference>
<proteinExistence type="predicted"/>
<sequence>MTKLLTFLSLVFCFSIGLRAQPGNVDSLKLLLKQFPQQDTLRVQRLNGLSFQLSRVDPLESQKIANDAIKLSKQLHYTAGETTGMLNISLAYTSQGNYVPALKVGLAALELAKRTGNKKLEALAYLGLAHTYQRLRNNAQALPYAMQALKLSRSINDWLGIRRSLNILGTIYATADNLPKAIDYYKQARQASVQDNDLFYVATMDGNLAEIYELQGKYDLAFSLSLRTVRFMETTNRPTVAAEFKLIPATAFLHTGQLDSAIIYAKQILLVTEPLGIRNQSRDAHKIMADAYAGRKDYARAWPHLQKYEAYRDSLAGEETTRQAAVLKYQIEQEKARNQIENLKNDQQLQALQQEKAQNEGRVLTWSLITGLVIFLVIGMILYRNNRQKQHANVVLQEEKQKVEDTLDELRATQKQLIQSEKMASLGELTAGIAHEIQNPLNFVNNFSEVSSELIEEMNVEIEKGNLEEIKTIANDILENLEKINHHGKRADNIVKGMLQHSKKSSSTKEPTDINALADEYLRLAYHGFRAKDNAFNTTLKTDFDETILLISIIPQDIGRVVLNLLNNAFYAVHQKVLLGSGYEPIVTLSTKKLGDNVLIRVQDNGSGIPKRVLDKIFQPFFTTKPTGQGTGLGLSLSYDIVTKGHGGTLQVESAEGDGSTFVVKL</sequence>
<dbReference type="SUPFAM" id="SSF48452">
    <property type="entry name" value="TPR-like"/>
    <property type="match status" value="2"/>
</dbReference>
<keyword evidence="5" id="KW-0472">Membrane</keyword>
<dbReference type="CDD" id="cd00082">
    <property type="entry name" value="HisKA"/>
    <property type="match status" value="1"/>
</dbReference>
<feature type="coiled-coil region" evidence="4">
    <location>
        <begin position="326"/>
        <end position="360"/>
    </location>
</feature>
<keyword evidence="4" id="KW-0175">Coiled coil</keyword>
<evidence type="ECO:0000313" key="8">
    <source>
        <dbReference type="EMBL" id="NIJ54212.1"/>
    </source>
</evidence>
<accession>A0ABX0UMH2</accession>
<dbReference type="PROSITE" id="PS50109">
    <property type="entry name" value="HIS_KIN"/>
    <property type="match status" value="1"/>
</dbReference>
<dbReference type="InterPro" id="IPR004358">
    <property type="entry name" value="Sig_transdc_His_kin-like_C"/>
</dbReference>
<evidence type="ECO:0000256" key="5">
    <source>
        <dbReference type="SAM" id="Phobius"/>
    </source>
</evidence>
<reference evidence="8 9" key="1">
    <citation type="submission" date="2020-03" db="EMBL/GenBank/DDBJ databases">
        <title>Genomic Encyclopedia of Type Strains, Phase IV (KMG-IV): sequencing the most valuable type-strain genomes for metagenomic binning, comparative biology and taxonomic classification.</title>
        <authorList>
            <person name="Goeker M."/>
        </authorList>
    </citation>
    <scope>NUCLEOTIDE SEQUENCE [LARGE SCALE GENOMIC DNA]</scope>
    <source>
        <strain evidence="8 9">DSM 102865</strain>
    </source>
</reference>
<feature type="domain" description="Histidine kinase" evidence="7">
    <location>
        <begin position="432"/>
        <end position="666"/>
    </location>
</feature>
<keyword evidence="3" id="KW-0597">Phosphoprotein</keyword>
<dbReference type="RefSeq" id="WP_167272059.1">
    <property type="nucleotide sequence ID" value="NZ_JAASQJ010000003.1"/>
</dbReference>
<keyword evidence="8" id="KW-0418">Kinase</keyword>
<feature type="signal peptide" evidence="6">
    <location>
        <begin position="1"/>
        <end position="20"/>
    </location>
</feature>
<evidence type="ECO:0000256" key="2">
    <source>
        <dbReference type="ARBA" id="ARBA00012438"/>
    </source>
</evidence>
<keyword evidence="6" id="KW-0732">Signal</keyword>
<keyword evidence="9" id="KW-1185">Reference proteome</keyword>
<dbReference type="EMBL" id="JAASQJ010000003">
    <property type="protein sequence ID" value="NIJ54212.1"/>
    <property type="molecule type" value="Genomic_DNA"/>
</dbReference>
<dbReference type="PANTHER" id="PTHR43065">
    <property type="entry name" value="SENSOR HISTIDINE KINASE"/>
    <property type="match status" value="1"/>
</dbReference>
<feature type="transmembrane region" description="Helical" evidence="5">
    <location>
        <begin position="363"/>
        <end position="383"/>
    </location>
</feature>
<dbReference type="InterPro" id="IPR003594">
    <property type="entry name" value="HATPase_dom"/>
</dbReference>
<feature type="chain" id="PRO_5045224593" description="histidine kinase" evidence="6">
    <location>
        <begin position="21"/>
        <end position="666"/>
    </location>
</feature>
<name>A0ABX0UMH2_9BACT</name>
<dbReference type="PRINTS" id="PR00344">
    <property type="entry name" value="BCTRLSENSOR"/>
</dbReference>
<dbReference type="PANTHER" id="PTHR43065:SF42">
    <property type="entry name" value="TWO-COMPONENT SENSOR PPRA"/>
    <property type="match status" value="1"/>
</dbReference>
<keyword evidence="5" id="KW-1133">Transmembrane helix</keyword>
<evidence type="ECO:0000256" key="1">
    <source>
        <dbReference type="ARBA" id="ARBA00000085"/>
    </source>
</evidence>
<dbReference type="InterPro" id="IPR036097">
    <property type="entry name" value="HisK_dim/P_sf"/>
</dbReference>
<dbReference type="InterPro" id="IPR019734">
    <property type="entry name" value="TPR_rpt"/>
</dbReference>
<evidence type="ECO:0000256" key="4">
    <source>
        <dbReference type="SAM" id="Coils"/>
    </source>
</evidence>
<feature type="coiled-coil region" evidence="4">
    <location>
        <begin position="393"/>
        <end position="420"/>
    </location>
</feature>
<dbReference type="InterPro" id="IPR003661">
    <property type="entry name" value="HisK_dim/P_dom"/>
</dbReference>
<dbReference type="GO" id="GO:0016301">
    <property type="term" value="F:kinase activity"/>
    <property type="evidence" value="ECO:0007669"/>
    <property type="project" value="UniProtKB-KW"/>
</dbReference>
<dbReference type="Gene3D" id="1.25.40.10">
    <property type="entry name" value="Tetratricopeptide repeat domain"/>
    <property type="match status" value="1"/>
</dbReference>
<dbReference type="InterPro" id="IPR005467">
    <property type="entry name" value="His_kinase_dom"/>
</dbReference>
<dbReference type="SMART" id="SM00028">
    <property type="entry name" value="TPR"/>
    <property type="match status" value="3"/>
</dbReference>
<dbReference type="InterPro" id="IPR011990">
    <property type="entry name" value="TPR-like_helical_dom_sf"/>
</dbReference>
<keyword evidence="5" id="KW-0812">Transmembrane</keyword>
<comment type="caution">
    <text evidence="8">The sequence shown here is derived from an EMBL/GenBank/DDBJ whole genome shotgun (WGS) entry which is preliminary data.</text>
</comment>
<dbReference type="SUPFAM" id="SSF55874">
    <property type="entry name" value="ATPase domain of HSP90 chaperone/DNA topoisomerase II/histidine kinase"/>
    <property type="match status" value="1"/>
</dbReference>
<evidence type="ECO:0000313" key="9">
    <source>
        <dbReference type="Proteomes" id="UP001179181"/>
    </source>
</evidence>
<dbReference type="Pfam" id="PF13424">
    <property type="entry name" value="TPR_12"/>
    <property type="match status" value="1"/>
</dbReference>
<evidence type="ECO:0000259" key="7">
    <source>
        <dbReference type="PROSITE" id="PS50109"/>
    </source>
</evidence>
<dbReference type="Proteomes" id="UP001179181">
    <property type="component" value="Unassembled WGS sequence"/>
</dbReference>
<dbReference type="Pfam" id="PF02518">
    <property type="entry name" value="HATPase_c"/>
    <property type="match status" value="1"/>
</dbReference>
<protein>
    <recommendedName>
        <fullName evidence="2">histidine kinase</fullName>
        <ecNumber evidence="2">2.7.13.3</ecNumber>
    </recommendedName>
</protein>
<dbReference type="SMART" id="SM00388">
    <property type="entry name" value="HisKA"/>
    <property type="match status" value="1"/>
</dbReference>
<keyword evidence="8" id="KW-0808">Transferase</keyword>
<evidence type="ECO:0000256" key="6">
    <source>
        <dbReference type="SAM" id="SignalP"/>
    </source>
</evidence>